<feature type="transmembrane region" description="Helical" evidence="7">
    <location>
        <begin position="347"/>
        <end position="371"/>
    </location>
</feature>
<feature type="transmembrane region" description="Helical" evidence="7">
    <location>
        <begin position="190"/>
        <end position="217"/>
    </location>
</feature>
<evidence type="ECO:0000256" key="6">
    <source>
        <dbReference type="ARBA" id="ARBA00023136"/>
    </source>
</evidence>
<feature type="transmembrane region" description="Helical" evidence="7">
    <location>
        <begin position="391"/>
        <end position="417"/>
    </location>
</feature>
<keyword evidence="3 7" id="KW-0812">Transmembrane</keyword>
<evidence type="ECO:0000256" key="4">
    <source>
        <dbReference type="ARBA" id="ARBA00022989"/>
    </source>
</evidence>
<organism evidence="9 10">
    <name type="scientific">Natronolimnobius baerhuensis</name>
    <dbReference type="NCBI Taxonomy" id="253108"/>
    <lineage>
        <taxon>Archaea</taxon>
        <taxon>Methanobacteriati</taxon>
        <taxon>Methanobacteriota</taxon>
        <taxon>Stenosarchaea group</taxon>
        <taxon>Halobacteria</taxon>
        <taxon>Halobacteriales</taxon>
        <taxon>Natrialbaceae</taxon>
        <taxon>Natronolimnobius</taxon>
    </lineage>
</organism>
<evidence type="ECO:0000256" key="7">
    <source>
        <dbReference type="SAM" id="Phobius"/>
    </source>
</evidence>
<feature type="domain" description="NADH:quinone oxidoreductase/Mrp antiporter transmembrane" evidence="8">
    <location>
        <begin position="116"/>
        <end position="383"/>
    </location>
</feature>
<dbReference type="Proteomes" id="UP000196084">
    <property type="component" value="Unassembled WGS sequence"/>
</dbReference>
<dbReference type="InterPro" id="IPR052175">
    <property type="entry name" value="ComplexI-like_HydComp"/>
</dbReference>
<dbReference type="PRINTS" id="PR01434">
    <property type="entry name" value="NADHDHGNASE5"/>
</dbReference>
<dbReference type="EMBL" id="MWPH01000001">
    <property type="protein sequence ID" value="OVE85962.1"/>
    <property type="molecule type" value="Genomic_DNA"/>
</dbReference>
<evidence type="ECO:0000313" key="10">
    <source>
        <dbReference type="Proteomes" id="UP000196084"/>
    </source>
</evidence>
<feature type="transmembrane region" description="Helical" evidence="7">
    <location>
        <begin position="229"/>
        <end position="249"/>
    </location>
</feature>
<feature type="transmembrane region" description="Helical" evidence="7">
    <location>
        <begin position="255"/>
        <end position="276"/>
    </location>
</feature>
<comment type="caution">
    <text evidence="9">The sequence shown here is derived from an EMBL/GenBank/DDBJ whole genome shotgun (WGS) entry which is preliminary data.</text>
</comment>
<feature type="transmembrane region" description="Helical" evidence="7">
    <location>
        <begin position="30"/>
        <end position="49"/>
    </location>
</feature>
<feature type="transmembrane region" description="Helical" evidence="7">
    <location>
        <begin position="6"/>
        <end position="23"/>
    </location>
</feature>
<gene>
    <name evidence="9" type="ORF">B2G88_03930</name>
</gene>
<comment type="subcellular location">
    <subcellularLocation>
        <location evidence="1">Cell membrane</location>
        <topology evidence="1">Multi-pass membrane protein</topology>
    </subcellularLocation>
</comment>
<dbReference type="GO" id="GO:0016491">
    <property type="term" value="F:oxidoreductase activity"/>
    <property type="evidence" value="ECO:0007669"/>
    <property type="project" value="UniProtKB-KW"/>
</dbReference>
<feature type="transmembrane region" description="Helical" evidence="7">
    <location>
        <begin position="288"/>
        <end position="312"/>
    </location>
</feature>
<feature type="transmembrane region" description="Helical" evidence="7">
    <location>
        <begin position="98"/>
        <end position="115"/>
    </location>
</feature>
<dbReference type="OrthoDB" id="198789at2157"/>
<feature type="transmembrane region" description="Helical" evidence="7">
    <location>
        <begin position="589"/>
        <end position="608"/>
    </location>
</feature>
<feature type="transmembrane region" description="Helical" evidence="7">
    <location>
        <begin position="69"/>
        <end position="91"/>
    </location>
</feature>
<evidence type="ECO:0000256" key="1">
    <source>
        <dbReference type="ARBA" id="ARBA00004651"/>
    </source>
</evidence>
<keyword evidence="6 7" id="KW-0472">Membrane</keyword>
<feature type="transmembrane region" description="Helical" evidence="7">
    <location>
        <begin position="318"/>
        <end position="335"/>
    </location>
</feature>
<evidence type="ECO:0000256" key="5">
    <source>
        <dbReference type="ARBA" id="ARBA00023002"/>
    </source>
</evidence>
<evidence type="ECO:0000256" key="2">
    <source>
        <dbReference type="ARBA" id="ARBA00022475"/>
    </source>
</evidence>
<dbReference type="NCBIfam" id="NF009310">
    <property type="entry name" value="PRK12668.1"/>
    <property type="match status" value="1"/>
</dbReference>
<dbReference type="InterPro" id="IPR001750">
    <property type="entry name" value="ND/Mrp_TM"/>
</dbReference>
<name>A0A202ECL0_9EURY</name>
<proteinExistence type="predicted"/>
<reference evidence="9 10" key="1">
    <citation type="submission" date="2017-02" db="EMBL/GenBank/DDBJ databases">
        <title>Natronthermophilus aegyptiacus gen. nov.,sp. nov., an aerobic, extremely halophilic alkalithermophilic archaeon isolated from the athalassohaline Wadi An Natrun, Egypt.</title>
        <authorList>
            <person name="Zhao B."/>
        </authorList>
    </citation>
    <scope>NUCLEOTIDE SEQUENCE [LARGE SCALE GENOMIC DNA]</scope>
    <source>
        <strain evidence="9 10">CGMCC 1.3597</strain>
    </source>
</reference>
<dbReference type="PANTHER" id="PTHR42682:SF4">
    <property type="entry name" value="NADH-UBIQUINONE_PLASTOQUINONE"/>
    <property type="match status" value="1"/>
</dbReference>
<dbReference type="AlphaFoldDB" id="A0A202ECL0"/>
<evidence type="ECO:0000259" key="8">
    <source>
        <dbReference type="Pfam" id="PF00361"/>
    </source>
</evidence>
<feature type="transmembrane region" description="Helical" evidence="7">
    <location>
        <begin position="149"/>
        <end position="170"/>
    </location>
</feature>
<evidence type="ECO:0000256" key="3">
    <source>
        <dbReference type="ARBA" id="ARBA00022692"/>
    </source>
</evidence>
<keyword evidence="10" id="KW-1185">Reference proteome</keyword>
<dbReference type="Pfam" id="PF00361">
    <property type="entry name" value="Proton_antipo_M"/>
    <property type="match status" value="1"/>
</dbReference>
<protein>
    <submittedName>
        <fullName evidence="9">Na(+)/H(+) antiporter subunit D</fullName>
    </submittedName>
</protein>
<keyword evidence="4 7" id="KW-1133">Transmembrane helix</keyword>
<dbReference type="RefSeq" id="WP_087714020.1">
    <property type="nucleotide sequence ID" value="NZ_MWPH01000001.1"/>
</dbReference>
<feature type="transmembrane region" description="Helical" evidence="7">
    <location>
        <begin position="121"/>
        <end position="137"/>
    </location>
</feature>
<accession>A0A202ECL0</accession>
<feature type="transmembrane region" description="Helical" evidence="7">
    <location>
        <begin position="477"/>
        <end position="496"/>
    </location>
</feature>
<dbReference type="GO" id="GO:0005886">
    <property type="term" value="C:plasma membrane"/>
    <property type="evidence" value="ECO:0007669"/>
    <property type="project" value="UniProtKB-SubCell"/>
</dbReference>
<keyword evidence="5" id="KW-0560">Oxidoreductase</keyword>
<sequence>MNELLSIPPSLFVVVAALLVPLVSRRLAHAVATLSLVAVVAWALLVPEGTGPTYLFMGLEIITVQVDTFTRLMAIIFGAFGASAVAFAYFADTGRRHLLWGLAYVIASIWTVTVGDWLGLIIGWEIMAIASTIFVWLSGGTAVRAGYRYALAHGIGGSLLLGGIVLYLVSTGLEPTALHFDGTGISGIPITVAGTTVSLAAVLAGLGIGVNTAVIGLHAWLPDTYPKPHVATSVFLACYTTKSAVYAAYRAFPEGNAILAFVGAAMAIYGASFALAQKDMRRLLSYHIQSQVGIMLAGIGVGSALGIAGAFAHLFNHILYKGLLFMAAGILILQLKEEKLDKFGAIGTSAPIALVVFLVGAMSISGVPGFNGFISKGMVMDAADYDFASDVVLAGFSFDILFWMIVLGSMGTFASFIKFGYYAFLQGDPIEMPDANRGHAIVAGSVAAACIFFGIYYQALVAYLPMAGELELDPYSFSHLLKAGYLAGGGILIFVLGKPIISRLHGGFDVDQIYDPVTFYGVRSLSGGLGSIYNGVNTLVVTTGWRLVRSSHDPSASIRSVLPERWHDRYDQRLQQTPGKTGGKLGIGWTIYVAAGVLTLVLTLALFVN</sequence>
<evidence type="ECO:0000313" key="9">
    <source>
        <dbReference type="EMBL" id="OVE85962.1"/>
    </source>
</evidence>
<feature type="transmembrane region" description="Helical" evidence="7">
    <location>
        <begin position="438"/>
        <end position="457"/>
    </location>
</feature>
<keyword evidence="2" id="KW-1003">Cell membrane</keyword>
<dbReference type="PANTHER" id="PTHR42682">
    <property type="entry name" value="HYDROGENASE-4 COMPONENT F"/>
    <property type="match status" value="1"/>
</dbReference>